<dbReference type="AlphaFoldDB" id="A0A1Z4M2F6"/>
<keyword evidence="2" id="KW-1185">Reference proteome</keyword>
<sequence length="66" mass="7583">MCQRTIIDFWEPADLQQLDTELQTGSDFEITYQARLNDAGLHGRLKAHNCILELNGVYFLPPVHQP</sequence>
<accession>A0A1Z4M2F6</accession>
<evidence type="ECO:0000313" key="2">
    <source>
        <dbReference type="Proteomes" id="UP000218418"/>
    </source>
</evidence>
<dbReference type="Proteomes" id="UP000218418">
    <property type="component" value="Plasmid plasmid1"/>
</dbReference>
<reference evidence="1 2" key="1">
    <citation type="submission" date="2017-06" db="EMBL/GenBank/DDBJ databases">
        <title>Genome sequencing of cyanobaciteial culture collection at National Institute for Environmental Studies (NIES).</title>
        <authorList>
            <person name="Hirose Y."/>
            <person name="Shimura Y."/>
            <person name="Fujisawa T."/>
            <person name="Nakamura Y."/>
            <person name="Kawachi M."/>
        </authorList>
    </citation>
    <scope>NUCLEOTIDE SEQUENCE [LARGE SCALE GENOMIC DNA]</scope>
    <source>
        <strain evidence="1 2">NIES-267</strain>
        <plasmid evidence="2">Plasmid1 dna</plasmid>
    </source>
</reference>
<evidence type="ECO:0000313" key="1">
    <source>
        <dbReference type="EMBL" id="BAY87646.1"/>
    </source>
</evidence>
<keyword evidence="1" id="KW-0614">Plasmid</keyword>
<dbReference type="EMBL" id="AP018228">
    <property type="protein sequence ID" value="BAY87646.1"/>
    <property type="molecule type" value="Genomic_DNA"/>
</dbReference>
<organism evidence="1 2">
    <name type="scientific">Calothrix parasitica NIES-267</name>
    <dbReference type="NCBI Taxonomy" id="1973488"/>
    <lineage>
        <taxon>Bacteria</taxon>
        <taxon>Bacillati</taxon>
        <taxon>Cyanobacteriota</taxon>
        <taxon>Cyanophyceae</taxon>
        <taxon>Nostocales</taxon>
        <taxon>Calotrichaceae</taxon>
        <taxon>Calothrix</taxon>
    </lineage>
</organism>
<geneLocation type="plasmid" evidence="2">
    <name>Plasmid1 dna</name>
</geneLocation>
<name>A0A1Z4M2F6_9CYAN</name>
<proteinExistence type="predicted"/>
<protein>
    <submittedName>
        <fullName evidence="1">Uncharacterized protein</fullName>
    </submittedName>
</protein>
<gene>
    <name evidence="1" type="ORF">NIES267_71700</name>
</gene>